<protein>
    <recommendedName>
        <fullName evidence="2">Tc1-like transposase DDE domain-containing protein</fullName>
    </recommendedName>
</protein>
<dbReference type="InterPro" id="IPR038717">
    <property type="entry name" value="Tc1-like_DDE_dom"/>
</dbReference>
<feature type="compositionally biased region" description="Basic and acidic residues" evidence="1">
    <location>
        <begin position="143"/>
        <end position="152"/>
    </location>
</feature>
<dbReference type="SUPFAM" id="SSF46689">
    <property type="entry name" value="Homeodomain-like"/>
    <property type="match status" value="1"/>
</dbReference>
<feature type="domain" description="Tc1-like transposase DDE" evidence="2">
    <location>
        <begin position="182"/>
        <end position="292"/>
    </location>
</feature>
<dbReference type="Gene3D" id="3.30.420.10">
    <property type="entry name" value="Ribonuclease H-like superfamily/Ribonuclease H"/>
    <property type="match status" value="1"/>
</dbReference>
<proteinExistence type="predicted"/>
<sequence>MFSRCESCTTLTACRRVPPQGTPLPYVDSVALAVDHEGKKDINLDVRKIIIEIVINDGKTRREAAKTPGIPRSAVNKILKKDNESGDVEARHRGGSKHAAISDEIKQRLVQLINGNTTTTIEGIKNTIQCPNRDVPTKLQDQSTKKRTDETSKNLRREYVRWYNSLNPTYRYRNLIYIEETPRGHTPNTVVSPRGTNAIMILAMNSLNIVHCEAVTSSVNGDVLQEFMNQVIKTLGNTEKFTFVMGNINLPHMANLIERTIHDIRFIAPCSPFLNPCEEVFSQLKSYLRRDSSSWDRRFNRENEKCMWSFHI</sequence>
<accession>A0A0C2JDR0</accession>
<feature type="region of interest" description="Disordered" evidence="1">
    <location>
        <begin position="132"/>
        <end position="152"/>
    </location>
</feature>
<dbReference type="AlphaFoldDB" id="A0A0C2JDR0"/>
<reference evidence="3 4" key="1">
    <citation type="journal article" date="2014" name="Genome Biol. Evol.">
        <title>The genome of the myxosporean Thelohanellus kitauei shows adaptations to nutrient acquisition within its fish host.</title>
        <authorList>
            <person name="Yang Y."/>
            <person name="Xiong J."/>
            <person name="Zhou Z."/>
            <person name="Huo F."/>
            <person name="Miao W."/>
            <person name="Ran C."/>
            <person name="Liu Y."/>
            <person name="Zhang J."/>
            <person name="Feng J."/>
            <person name="Wang M."/>
            <person name="Wang M."/>
            <person name="Wang L."/>
            <person name="Yao B."/>
        </authorList>
    </citation>
    <scope>NUCLEOTIDE SEQUENCE [LARGE SCALE GENOMIC DNA]</scope>
    <source>
        <strain evidence="3">Wuqing</strain>
    </source>
</reference>
<gene>
    <name evidence="3" type="ORF">RF11_07644</name>
</gene>
<dbReference type="InterPro" id="IPR036397">
    <property type="entry name" value="RNaseH_sf"/>
</dbReference>
<evidence type="ECO:0000313" key="4">
    <source>
        <dbReference type="Proteomes" id="UP000031668"/>
    </source>
</evidence>
<dbReference type="EMBL" id="JWZT01003221">
    <property type="protein sequence ID" value="KII67338.1"/>
    <property type="molecule type" value="Genomic_DNA"/>
</dbReference>
<evidence type="ECO:0000313" key="3">
    <source>
        <dbReference type="EMBL" id="KII67338.1"/>
    </source>
</evidence>
<organism evidence="3 4">
    <name type="scientific">Thelohanellus kitauei</name>
    <name type="common">Myxosporean</name>
    <dbReference type="NCBI Taxonomy" id="669202"/>
    <lineage>
        <taxon>Eukaryota</taxon>
        <taxon>Metazoa</taxon>
        <taxon>Cnidaria</taxon>
        <taxon>Myxozoa</taxon>
        <taxon>Myxosporea</taxon>
        <taxon>Bivalvulida</taxon>
        <taxon>Platysporina</taxon>
        <taxon>Myxobolidae</taxon>
        <taxon>Thelohanellus</taxon>
    </lineage>
</organism>
<comment type="caution">
    <text evidence="3">The sequence shown here is derived from an EMBL/GenBank/DDBJ whole genome shotgun (WGS) entry which is preliminary data.</text>
</comment>
<evidence type="ECO:0000259" key="2">
    <source>
        <dbReference type="Pfam" id="PF13358"/>
    </source>
</evidence>
<dbReference type="InterPro" id="IPR009057">
    <property type="entry name" value="Homeodomain-like_sf"/>
</dbReference>
<name>A0A0C2JDR0_THEKT</name>
<dbReference type="Pfam" id="PF13358">
    <property type="entry name" value="DDE_3"/>
    <property type="match status" value="1"/>
</dbReference>
<evidence type="ECO:0000256" key="1">
    <source>
        <dbReference type="SAM" id="MobiDB-lite"/>
    </source>
</evidence>
<dbReference type="Proteomes" id="UP000031668">
    <property type="component" value="Unassembled WGS sequence"/>
</dbReference>
<keyword evidence="4" id="KW-1185">Reference proteome</keyword>
<dbReference type="GO" id="GO:0003676">
    <property type="term" value="F:nucleic acid binding"/>
    <property type="evidence" value="ECO:0007669"/>
    <property type="project" value="InterPro"/>
</dbReference>